<feature type="transmembrane region" description="Helical" evidence="14">
    <location>
        <begin position="111"/>
        <end position="133"/>
    </location>
</feature>
<keyword evidence="14" id="KW-0573">Peptidoglycan synthesis</keyword>
<dbReference type="GO" id="GO:0005886">
    <property type="term" value="C:plasma membrane"/>
    <property type="evidence" value="ECO:0007669"/>
    <property type="project" value="UniProtKB-SubCell"/>
</dbReference>
<keyword evidence="6 14" id="KW-0812">Transmembrane</keyword>
<comment type="catalytic activity">
    <reaction evidence="13 14">
        <text>di-trans,octa-cis-undecaprenyl diphosphate + H2O = di-trans,octa-cis-undecaprenyl phosphate + phosphate + H(+)</text>
        <dbReference type="Rhea" id="RHEA:28094"/>
        <dbReference type="ChEBI" id="CHEBI:15377"/>
        <dbReference type="ChEBI" id="CHEBI:15378"/>
        <dbReference type="ChEBI" id="CHEBI:43474"/>
        <dbReference type="ChEBI" id="CHEBI:58405"/>
        <dbReference type="ChEBI" id="CHEBI:60392"/>
        <dbReference type="EC" id="3.6.1.27"/>
    </reaction>
</comment>
<evidence type="ECO:0000313" key="16">
    <source>
        <dbReference type="Proteomes" id="UP000177659"/>
    </source>
</evidence>
<evidence type="ECO:0000256" key="6">
    <source>
        <dbReference type="ARBA" id="ARBA00022692"/>
    </source>
</evidence>
<feature type="transmembrane region" description="Helical" evidence="14">
    <location>
        <begin position="212"/>
        <end position="238"/>
    </location>
</feature>
<dbReference type="Proteomes" id="UP000177659">
    <property type="component" value="Unassembled WGS sequence"/>
</dbReference>
<evidence type="ECO:0000256" key="3">
    <source>
        <dbReference type="ARBA" id="ARBA00012374"/>
    </source>
</evidence>
<evidence type="ECO:0000256" key="7">
    <source>
        <dbReference type="ARBA" id="ARBA00022801"/>
    </source>
</evidence>
<keyword evidence="8 14" id="KW-1133">Transmembrane helix</keyword>
<dbReference type="InterPro" id="IPR003824">
    <property type="entry name" value="UppP"/>
</dbReference>
<dbReference type="GO" id="GO:0046677">
    <property type="term" value="P:response to antibiotic"/>
    <property type="evidence" value="ECO:0007669"/>
    <property type="project" value="UniProtKB-UniRule"/>
</dbReference>
<comment type="caution">
    <text evidence="15">The sequence shown here is derived from an EMBL/GenBank/DDBJ whole genome shotgun (WGS) entry which is preliminary data.</text>
</comment>
<accession>A0A1F6D0Z6</accession>
<evidence type="ECO:0000256" key="8">
    <source>
        <dbReference type="ARBA" id="ARBA00022989"/>
    </source>
</evidence>
<keyword evidence="9 14" id="KW-0472">Membrane</keyword>
<evidence type="ECO:0000256" key="4">
    <source>
        <dbReference type="ARBA" id="ARBA00021581"/>
    </source>
</evidence>
<protein>
    <recommendedName>
        <fullName evidence="4 14">Undecaprenyl-diphosphatase</fullName>
        <ecNumber evidence="3 14">3.6.1.27</ecNumber>
    </recommendedName>
    <alternativeName>
        <fullName evidence="12 14">Bacitracin resistance protein</fullName>
    </alternativeName>
    <alternativeName>
        <fullName evidence="11 14">Undecaprenyl pyrophosphate phosphatase</fullName>
    </alternativeName>
</protein>
<feature type="transmembrane region" description="Helical" evidence="14">
    <location>
        <begin position="46"/>
        <end position="65"/>
    </location>
</feature>
<dbReference type="HAMAP" id="MF_01006">
    <property type="entry name" value="Undec_diphosphatase"/>
    <property type="match status" value="1"/>
</dbReference>
<proteinExistence type="inferred from homology"/>
<evidence type="ECO:0000256" key="2">
    <source>
        <dbReference type="ARBA" id="ARBA00010621"/>
    </source>
</evidence>
<feature type="transmembrane region" description="Helical" evidence="14">
    <location>
        <begin position="244"/>
        <end position="264"/>
    </location>
</feature>
<dbReference type="GO" id="GO:0071555">
    <property type="term" value="P:cell wall organization"/>
    <property type="evidence" value="ECO:0007669"/>
    <property type="project" value="UniProtKB-KW"/>
</dbReference>
<dbReference type="AlphaFoldDB" id="A0A1F6D0Z6"/>
<evidence type="ECO:0000256" key="9">
    <source>
        <dbReference type="ARBA" id="ARBA00023136"/>
    </source>
</evidence>
<sequence length="265" mass="28864">MDIISGIILGAIQGLTEFLPISSSGHLILAREIFGLETIYGLSVDAVLQFATSLAILLYFWRDFLRVGKTAIRLSLRRTVPAHDKILLYALIVGTIPAVFLGLLLEGAMETAFRNAELVAWTLLLGAALFWVAEKLSKQTQELNVRRGFWIGAFQALALIPGMSRSGSAIAGGLLLGLSREQAARFGFMLGFPIIFGSGLKKLLELGSNGALFDLGIPLLVSAVTAFIVGVAAMHFMVRYLRTHTLNIFIWYRVVLALLVFALLV</sequence>
<dbReference type="EC" id="3.6.1.27" evidence="3 14"/>
<keyword evidence="7 14" id="KW-0378">Hydrolase</keyword>
<evidence type="ECO:0000313" key="15">
    <source>
        <dbReference type="EMBL" id="OGG55099.1"/>
    </source>
</evidence>
<dbReference type="NCBIfam" id="TIGR00753">
    <property type="entry name" value="undec_PP_bacA"/>
    <property type="match status" value="1"/>
</dbReference>
<evidence type="ECO:0000256" key="12">
    <source>
        <dbReference type="ARBA" id="ARBA00032932"/>
    </source>
</evidence>
<comment type="miscellaneous">
    <text evidence="14">Bacitracin is thought to be involved in the inhibition of peptidoglycan synthesis by sequestering undecaprenyl diphosphate, thereby reducing the pool of lipid carrier available.</text>
</comment>
<comment type="function">
    <text evidence="14">Catalyzes the dephosphorylation of undecaprenyl diphosphate (UPP). Confers resistance to bacitracin.</text>
</comment>
<dbReference type="PANTHER" id="PTHR30622:SF4">
    <property type="entry name" value="UNDECAPRENYL-DIPHOSPHATASE"/>
    <property type="match status" value="1"/>
</dbReference>
<gene>
    <name evidence="14" type="primary">uppP</name>
    <name evidence="15" type="ORF">A3D62_01095</name>
</gene>
<evidence type="ECO:0000256" key="13">
    <source>
        <dbReference type="ARBA" id="ARBA00047594"/>
    </source>
</evidence>
<evidence type="ECO:0000256" key="11">
    <source>
        <dbReference type="ARBA" id="ARBA00032707"/>
    </source>
</evidence>
<dbReference type="PANTHER" id="PTHR30622">
    <property type="entry name" value="UNDECAPRENYL-DIPHOSPHATASE"/>
    <property type="match status" value="1"/>
</dbReference>
<evidence type="ECO:0000256" key="14">
    <source>
        <dbReference type="HAMAP-Rule" id="MF_01006"/>
    </source>
</evidence>
<feature type="transmembrane region" description="Helical" evidence="14">
    <location>
        <begin position="86"/>
        <end position="105"/>
    </location>
</feature>
<name>A0A1F6D0Z6_9BACT</name>
<comment type="subcellular location">
    <subcellularLocation>
        <location evidence="1 14">Cell membrane</location>
        <topology evidence="1 14">Multi-pass membrane protein</topology>
    </subcellularLocation>
</comment>
<dbReference type="GO" id="GO:0008360">
    <property type="term" value="P:regulation of cell shape"/>
    <property type="evidence" value="ECO:0007669"/>
    <property type="project" value="UniProtKB-KW"/>
</dbReference>
<comment type="similarity">
    <text evidence="2 14">Belongs to the UppP family.</text>
</comment>
<keyword evidence="5 14" id="KW-1003">Cell membrane</keyword>
<organism evidence="15 16">
    <name type="scientific">Candidatus Kaiserbacteria bacterium RIFCSPHIGHO2_02_FULL_49_11</name>
    <dbReference type="NCBI Taxonomy" id="1798489"/>
    <lineage>
        <taxon>Bacteria</taxon>
        <taxon>Candidatus Kaiseribacteriota</taxon>
    </lineage>
</organism>
<dbReference type="GO" id="GO:0009252">
    <property type="term" value="P:peptidoglycan biosynthetic process"/>
    <property type="evidence" value="ECO:0007669"/>
    <property type="project" value="UniProtKB-KW"/>
</dbReference>
<keyword evidence="14" id="KW-0961">Cell wall biogenesis/degradation</keyword>
<dbReference type="Pfam" id="PF02673">
    <property type="entry name" value="BacA"/>
    <property type="match status" value="1"/>
</dbReference>
<evidence type="ECO:0000256" key="1">
    <source>
        <dbReference type="ARBA" id="ARBA00004651"/>
    </source>
</evidence>
<evidence type="ECO:0000256" key="5">
    <source>
        <dbReference type="ARBA" id="ARBA00022475"/>
    </source>
</evidence>
<evidence type="ECO:0000256" key="10">
    <source>
        <dbReference type="ARBA" id="ARBA00023251"/>
    </source>
</evidence>
<keyword evidence="10 14" id="KW-0046">Antibiotic resistance</keyword>
<feature type="transmembrane region" description="Helical" evidence="14">
    <location>
        <begin position="183"/>
        <end position="200"/>
    </location>
</feature>
<reference evidence="15 16" key="1">
    <citation type="journal article" date="2016" name="Nat. Commun.">
        <title>Thousands of microbial genomes shed light on interconnected biogeochemical processes in an aquifer system.</title>
        <authorList>
            <person name="Anantharaman K."/>
            <person name="Brown C.T."/>
            <person name="Hug L.A."/>
            <person name="Sharon I."/>
            <person name="Castelle C.J."/>
            <person name="Probst A.J."/>
            <person name="Thomas B.C."/>
            <person name="Singh A."/>
            <person name="Wilkins M.J."/>
            <person name="Karaoz U."/>
            <person name="Brodie E.L."/>
            <person name="Williams K.H."/>
            <person name="Hubbard S.S."/>
            <person name="Banfield J.F."/>
        </authorList>
    </citation>
    <scope>NUCLEOTIDE SEQUENCE [LARGE SCALE GENOMIC DNA]</scope>
</reference>
<keyword evidence="14" id="KW-0133">Cell shape</keyword>
<dbReference type="GO" id="GO:0050380">
    <property type="term" value="F:undecaprenyl-diphosphatase activity"/>
    <property type="evidence" value="ECO:0007669"/>
    <property type="project" value="UniProtKB-UniRule"/>
</dbReference>
<dbReference type="EMBL" id="MFLC01000018">
    <property type="protein sequence ID" value="OGG55099.1"/>
    <property type="molecule type" value="Genomic_DNA"/>
</dbReference>